<accession>A0A2K0JAP1</accession>
<dbReference type="AlphaFoldDB" id="A0A2K0JAP1"/>
<evidence type="ECO:0000313" key="2">
    <source>
        <dbReference type="Proteomes" id="UP000236163"/>
    </source>
</evidence>
<sequence>MSLLPNKNSHPDLTVLAVAAFLMKKLRKAKFGKYAELYDALEKYDERAISLFNPALGLLYLLGLIEYHSKNDLIEWIKK</sequence>
<dbReference type="InterPro" id="IPR046895">
    <property type="entry name" value="ABC-3C_MC8"/>
</dbReference>
<dbReference type="Pfam" id="PF20295">
    <property type="entry name" value="MC8"/>
    <property type="match status" value="1"/>
</dbReference>
<protein>
    <submittedName>
        <fullName evidence="1">Uncharacterized protein</fullName>
    </submittedName>
</protein>
<organism evidence="1 2">
    <name type="scientific">Salmonella enterica subsp. houtenae serovar 50:g,z51:-</name>
    <dbReference type="NCBI Taxonomy" id="1173947"/>
    <lineage>
        <taxon>Bacteria</taxon>
        <taxon>Pseudomonadati</taxon>
        <taxon>Pseudomonadota</taxon>
        <taxon>Gammaproteobacteria</taxon>
        <taxon>Enterobacterales</taxon>
        <taxon>Enterobacteriaceae</taxon>
        <taxon>Salmonella</taxon>
    </lineage>
</organism>
<dbReference type="Proteomes" id="UP000236163">
    <property type="component" value="Unassembled WGS sequence"/>
</dbReference>
<evidence type="ECO:0000313" key="1">
    <source>
        <dbReference type="EMBL" id="PNO32328.1"/>
    </source>
</evidence>
<gene>
    <name evidence="1" type="ORF">RK55_003325</name>
</gene>
<comment type="caution">
    <text evidence="1">The sequence shown here is derived from an EMBL/GenBank/DDBJ whole genome shotgun (WGS) entry which is preliminary data.</text>
</comment>
<proteinExistence type="predicted"/>
<reference evidence="2" key="1">
    <citation type="submission" date="2017-12" db="EMBL/GenBank/DDBJ databases">
        <title>FDA dAtabase for Regulatory Grade micrObial Sequences (FDA-ARGOS): Supporting development and validation of Infectious Disease Dx tests.</title>
        <authorList>
            <person name="Sichtig H."/>
            <person name="Tallon L."/>
            <person name="Sadzewicz L."/>
            <person name="Sengamalay N."/>
            <person name="Nagaraj S."/>
            <person name="Vavikolanu K."/>
            <person name="Aluvathingal J."/>
            <person name="Nadendla S."/>
            <person name="Pirone D.C."/>
            <person name="Hoffman M."/>
            <person name="Muruvanda T."/>
            <person name="Allard M."/>
            <person name="Evans P."/>
        </authorList>
    </citation>
    <scope>NUCLEOTIDE SEQUENCE [LARGE SCALE GENOMIC DNA]</scope>
    <source>
        <strain evidence="2">FDAARGOS_55</strain>
    </source>
</reference>
<name>A0A2K0JAP1_SALHO</name>
<dbReference type="EMBL" id="JWSP02000004">
    <property type="protein sequence ID" value="PNO32328.1"/>
    <property type="molecule type" value="Genomic_DNA"/>
</dbReference>